<dbReference type="SUPFAM" id="SSF55785">
    <property type="entry name" value="PYP-like sensor domain (PAS domain)"/>
    <property type="match status" value="2"/>
</dbReference>
<dbReference type="NCBIfam" id="TIGR00229">
    <property type="entry name" value="sensory_box"/>
    <property type="match status" value="2"/>
</dbReference>
<evidence type="ECO:0000259" key="2">
    <source>
        <dbReference type="PROSITE" id="PS50112"/>
    </source>
</evidence>
<dbReference type="KEGG" id="hbs:IPV69_22870"/>
<dbReference type="Gene3D" id="3.30.70.270">
    <property type="match status" value="1"/>
</dbReference>
<dbReference type="Proteomes" id="UP000593765">
    <property type="component" value="Chromosome"/>
</dbReference>
<dbReference type="CDD" id="cd01948">
    <property type="entry name" value="EAL"/>
    <property type="match status" value="1"/>
</dbReference>
<dbReference type="InterPro" id="IPR052155">
    <property type="entry name" value="Biofilm_reg_signaling"/>
</dbReference>
<proteinExistence type="predicted"/>
<dbReference type="InterPro" id="IPR043128">
    <property type="entry name" value="Rev_trsase/Diguanyl_cyclase"/>
</dbReference>
<name>A0A7M2WU35_9BACT</name>
<feature type="domain" description="PAS" evidence="2">
    <location>
        <begin position="31"/>
        <end position="86"/>
    </location>
</feature>
<evidence type="ECO:0000256" key="1">
    <source>
        <dbReference type="SAM" id="MobiDB-lite"/>
    </source>
</evidence>
<dbReference type="Gene3D" id="3.30.450.20">
    <property type="entry name" value="PAS domain"/>
    <property type="match status" value="2"/>
</dbReference>
<dbReference type="SMART" id="SM00052">
    <property type="entry name" value="EAL"/>
    <property type="match status" value="1"/>
</dbReference>
<evidence type="ECO:0000313" key="6">
    <source>
        <dbReference type="EMBL" id="QOV89035.1"/>
    </source>
</evidence>
<gene>
    <name evidence="6" type="ORF">IPV69_22870</name>
</gene>
<protein>
    <submittedName>
        <fullName evidence="6">EAL domain-containing protein</fullName>
    </submittedName>
</protein>
<dbReference type="EMBL" id="CP063458">
    <property type="protein sequence ID" value="QOV89035.1"/>
    <property type="molecule type" value="Genomic_DNA"/>
</dbReference>
<dbReference type="PANTHER" id="PTHR44757:SF2">
    <property type="entry name" value="BIOFILM ARCHITECTURE MAINTENANCE PROTEIN MBAA"/>
    <property type="match status" value="1"/>
</dbReference>
<dbReference type="InterPro" id="IPR000014">
    <property type="entry name" value="PAS"/>
</dbReference>
<feature type="domain" description="PAC" evidence="3">
    <location>
        <begin position="119"/>
        <end position="171"/>
    </location>
</feature>
<dbReference type="CDD" id="cd01949">
    <property type="entry name" value="GGDEF"/>
    <property type="match status" value="1"/>
</dbReference>
<dbReference type="InterPro" id="IPR013767">
    <property type="entry name" value="PAS_fold"/>
</dbReference>
<dbReference type="SUPFAM" id="SSF55073">
    <property type="entry name" value="Nucleotide cyclase"/>
    <property type="match status" value="1"/>
</dbReference>
<dbReference type="InterPro" id="IPR035919">
    <property type="entry name" value="EAL_sf"/>
</dbReference>
<accession>A0A7M2WU35</accession>
<dbReference type="InterPro" id="IPR000160">
    <property type="entry name" value="GGDEF_dom"/>
</dbReference>
<dbReference type="SMART" id="SM00091">
    <property type="entry name" value="PAS"/>
    <property type="match status" value="2"/>
</dbReference>
<dbReference type="InterPro" id="IPR001610">
    <property type="entry name" value="PAC"/>
</dbReference>
<dbReference type="InterPro" id="IPR029787">
    <property type="entry name" value="Nucleotide_cyclase"/>
</dbReference>
<organism evidence="6 7">
    <name type="scientific">Humisphaera borealis</name>
    <dbReference type="NCBI Taxonomy" id="2807512"/>
    <lineage>
        <taxon>Bacteria</taxon>
        <taxon>Pseudomonadati</taxon>
        <taxon>Planctomycetota</taxon>
        <taxon>Phycisphaerae</taxon>
        <taxon>Tepidisphaerales</taxon>
        <taxon>Tepidisphaeraceae</taxon>
        <taxon>Humisphaera</taxon>
    </lineage>
</organism>
<dbReference type="NCBIfam" id="TIGR00254">
    <property type="entry name" value="GGDEF"/>
    <property type="match status" value="1"/>
</dbReference>
<dbReference type="Pfam" id="PF00563">
    <property type="entry name" value="EAL"/>
    <property type="match status" value="1"/>
</dbReference>
<dbReference type="Pfam" id="PF00990">
    <property type="entry name" value="GGDEF"/>
    <property type="match status" value="1"/>
</dbReference>
<dbReference type="SUPFAM" id="SSF141868">
    <property type="entry name" value="EAL domain-like"/>
    <property type="match status" value="1"/>
</dbReference>
<feature type="domain" description="PAS" evidence="2">
    <location>
        <begin position="172"/>
        <end position="217"/>
    </location>
</feature>
<dbReference type="PANTHER" id="PTHR44757">
    <property type="entry name" value="DIGUANYLATE CYCLASE DGCP"/>
    <property type="match status" value="1"/>
</dbReference>
<evidence type="ECO:0000259" key="3">
    <source>
        <dbReference type="PROSITE" id="PS50113"/>
    </source>
</evidence>
<dbReference type="PROSITE" id="PS50113">
    <property type="entry name" value="PAC"/>
    <property type="match status" value="2"/>
</dbReference>
<dbReference type="SMART" id="SM00267">
    <property type="entry name" value="GGDEF"/>
    <property type="match status" value="1"/>
</dbReference>
<feature type="domain" description="PAC" evidence="3">
    <location>
        <begin position="252"/>
        <end position="305"/>
    </location>
</feature>
<feature type="region of interest" description="Disordered" evidence="1">
    <location>
        <begin position="1"/>
        <end position="25"/>
    </location>
</feature>
<dbReference type="PROSITE" id="PS50112">
    <property type="entry name" value="PAS"/>
    <property type="match status" value="2"/>
</dbReference>
<dbReference type="PROSITE" id="PS50883">
    <property type="entry name" value="EAL"/>
    <property type="match status" value="1"/>
</dbReference>
<dbReference type="InterPro" id="IPR000700">
    <property type="entry name" value="PAS-assoc_C"/>
</dbReference>
<feature type="compositionally biased region" description="Basic and acidic residues" evidence="1">
    <location>
        <begin position="8"/>
        <end position="18"/>
    </location>
</feature>
<dbReference type="GO" id="GO:0006355">
    <property type="term" value="P:regulation of DNA-templated transcription"/>
    <property type="evidence" value="ECO:0007669"/>
    <property type="project" value="InterPro"/>
</dbReference>
<keyword evidence="7" id="KW-1185">Reference proteome</keyword>
<evidence type="ECO:0000313" key="7">
    <source>
        <dbReference type="Proteomes" id="UP000593765"/>
    </source>
</evidence>
<evidence type="ECO:0000259" key="4">
    <source>
        <dbReference type="PROSITE" id="PS50883"/>
    </source>
</evidence>
<dbReference type="PROSITE" id="PS50887">
    <property type="entry name" value="GGDEF"/>
    <property type="match status" value="1"/>
</dbReference>
<dbReference type="InterPro" id="IPR001633">
    <property type="entry name" value="EAL_dom"/>
</dbReference>
<dbReference type="Gene3D" id="3.20.20.450">
    <property type="entry name" value="EAL domain"/>
    <property type="match status" value="1"/>
</dbReference>
<feature type="domain" description="EAL" evidence="4">
    <location>
        <begin position="492"/>
        <end position="748"/>
    </location>
</feature>
<dbReference type="RefSeq" id="WP_206292048.1">
    <property type="nucleotide sequence ID" value="NZ_CP063458.1"/>
</dbReference>
<dbReference type="Pfam" id="PF00989">
    <property type="entry name" value="PAS"/>
    <property type="match status" value="2"/>
</dbReference>
<dbReference type="AlphaFoldDB" id="A0A7M2WU35"/>
<dbReference type="SMART" id="SM00086">
    <property type="entry name" value="PAC"/>
    <property type="match status" value="2"/>
</dbReference>
<dbReference type="CDD" id="cd00130">
    <property type="entry name" value="PAS"/>
    <property type="match status" value="2"/>
</dbReference>
<evidence type="ECO:0000259" key="5">
    <source>
        <dbReference type="PROSITE" id="PS50887"/>
    </source>
</evidence>
<reference evidence="6 7" key="1">
    <citation type="submission" date="2020-10" db="EMBL/GenBank/DDBJ databases">
        <title>Wide distribution of Phycisphaera-like planctomycetes from WD2101 soil group in peatlands and genome analysis of the first cultivated representative.</title>
        <authorList>
            <person name="Dedysh S.N."/>
            <person name="Beletsky A.V."/>
            <person name="Ivanova A."/>
            <person name="Kulichevskaya I.S."/>
            <person name="Suzina N.E."/>
            <person name="Philippov D.A."/>
            <person name="Rakitin A.L."/>
            <person name="Mardanov A.V."/>
            <person name="Ravin N.V."/>
        </authorList>
    </citation>
    <scope>NUCLEOTIDE SEQUENCE [LARGE SCALE GENOMIC DNA]</scope>
    <source>
        <strain evidence="6 7">M1803</strain>
    </source>
</reference>
<dbReference type="InterPro" id="IPR035965">
    <property type="entry name" value="PAS-like_dom_sf"/>
</dbReference>
<sequence>MADGLQPTDDRRDQRVESSHAPSIQDQLAATQAQLRAVLDSAVELAVIGTDAAGHINIFNRGAERMLGFQAAELIGKPLAAVHDSDELTQRLAACADRPDRPGTPFELIARLADPSHPAERTWTYVRKDGGRLTVELTLTCHRTADGKPAGYLGTAVDVTSKLALSEALAASQAQYQSLFDALPAGVVVSDFDGMVIECNRAAGDILGVPADDLLGRMAGESLWEPAAEGGRDSERRNEPAIVALRTGQPQRDVMLAVKNPTGDTSWLLVNSQPVFEPGRTAPRAAITAFVDVTERHRMEQELRRSATTDRLTGLPNRAMLFDRLQKSVRRAHEDRSYRFGVLFLDFDRFKIVNDTLGHDYGDALLKGISQRLRTVLRRSDVVSVATDAAGVQDAARLGGDEFVILLEGIQSIADCHVVAERLLSVLSAPYSLGQHEVVSTASIGIVTSDISCESAEAVLRDADAAMYSAKQAGKARYATFDVAMRQLADNRMTLESDLRKALDLDQFYLDYQPIVSLDSGQVSSFEALLRWNRPSHGIVAPGDFIQVAEDTGLIVPIGERVLEQACRQLASWRRDLGTAAPTSVAVNLSRIQLMNAGLPDKLQSLLSAYALDPHSLHLEVTESTVMRDAQTAARTIKRLRSMGVRVAMDDFGTGHSSLSCLHEFEFDVLKIDRSFISNLSRGRDFAALVHAIVTLARNLGITVVAEGIETPEQLMLLQSLDCQFGQGFHFSKPLRAAIAGQFHLPPPRLSGAA</sequence>
<feature type="domain" description="GGDEF" evidence="5">
    <location>
        <begin position="338"/>
        <end position="483"/>
    </location>
</feature>